<accession>A0A0F8Z8P4</accession>
<protein>
    <recommendedName>
        <fullName evidence="4">2Fe-2S ferredoxin-type domain-containing protein</fullName>
    </recommendedName>
</protein>
<dbReference type="AlphaFoldDB" id="A0A0F8Z8P4"/>
<feature type="domain" description="2Fe-2S ferredoxin-type" evidence="1">
    <location>
        <begin position="2"/>
        <end position="82"/>
    </location>
</feature>
<gene>
    <name evidence="3" type="ORF">LCGC14_3064380</name>
</gene>
<dbReference type="EMBL" id="LAZR01064990">
    <property type="protein sequence ID" value="KKK56451.1"/>
    <property type="molecule type" value="Genomic_DNA"/>
</dbReference>
<dbReference type="Gene3D" id="3.10.20.740">
    <property type="match status" value="1"/>
</dbReference>
<dbReference type="Gene3D" id="3.30.70.20">
    <property type="match status" value="1"/>
</dbReference>
<feature type="domain" description="4Fe-4S ferredoxin-type" evidence="2">
    <location>
        <begin position="155"/>
        <end position="186"/>
    </location>
</feature>
<evidence type="ECO:0000313" key="3">
    <source>
        <dbReference type="EMBL" id="KKK56451.1"/>
    </source>
</evidence>
<dbReference type="PROSITE" id="PS51379">
    <property type="entry name" value="4FE4S_FER_2"/>
    <property type="match status" value="2"/>
</dbReference>
<dbReference type="GO" id="GO:0042773">
    <property type="term" value="P:ATP synthesis coupled electron transport"/>
    <property type="evidence" value="ECO:0007669"/>
    <property type="project" value="InterPro"/>
</dbReference>
<dbReference type="PROSITE" id="PS00198">
    <property type="entry name" value="4FE4S_FER_1"/>
    <property type="match status" value="1"/>
</dbReference>
<dbReference type="GO" id="GO:0008137">
    <property type="term" value="F:NADH dehydrogenase (ubiquinone) activity"/>
    <property type="evidence" value="ECO:0007669"/>
    <property type="project" value="InterPro"/>
</dbReference>
<organism evidence="3">
    <name type="scientific">marine sediment metagenome</name>
    <dbReference type="NCBI Taxonomy" id="412755"/>
    <lineage>
        <taxon>unclassified sequences</taxon>
        <taxon>metagenomes</taxon>
        <taxon>ecological metagenomes</taxon>
    </lineage>
</organism>
<dbReference type="InterPro" id="IPR001041">
    <property type="entry name" value="2Fe-2S_ferredoxin-type"/>
</dbReference>
<dbReference type="Pfam" id="PF13510">
    <property type="entry name" value="Fer2_4"/>
    <property type="match status" value="1"/>
</dbReference>
<dbReference type="InterPro" id="IPR036010">
    <property type="entry name" value="2Fe-2S_ferredoxin-like_sf"/>
</dbReference>
<dbReference type="InterPro" id="IPR017896">
    <property type="entry name" value="4Fe4S_Fe-S-bd"/>
</dbReference>
<dbReference type="InterPro" id="IPR000283">
    <property type="entry name" value="NADH_UbQ_OxRdtase_75kDa_su_CS"/>
</dbReference>
<dbReference type="GO" id="GO:0016020">
    <property type="term" value="C:membrane"/>
    <property type="evidence" value="ECO:0007669"/>
    <property type="project" value="InterPro"/>
</dbReference>
<evidence type="ECO:0000259" key="1">
    <source>
        <dbReference type="PROSITE" id="PS51085"/>
    </source>
</evidence>
<sequence length="244" mass="26938">MNKVTLTIDDQQVSVESGISALEACLDIGIKIPTLCYRRGLPGYGACRLCVVEVGPQEWSRMRASCTLLVREKMLIRTNTERVQRTRRIMAELLMARCPDAVAVKEVAAELGVTDTRFPKKSEDCILCGLCTRVCSELMKIGAIDFRGRGDTREVGPAYDKFSPICTACGACRVVCPTHVDNLDKVTARQIRPAYSEFDAGLIERPAIYIPFPQALPNVPVIDRENCMHFLTGACKACEVFCPA</sequence>
<proteinExistence type="predicted"/>
<reference evidence="3" key="1">
    <citation type="journal article" date="2015" name="Nature">
        <title>Complex archaea that bridge the gap between prokaryotes and eukaryotes.</title>
        <authorList>
            <person name="Spang A."/>
            <person name="Saw J.H."/>
            <person name="Jorgensen S.L."/>
            <person name="Zaremba-Niedzwiedzka K."/>
            <person name="Martijn J."/>
            <person name="Lind A.E."/>
            <person name="van Eijk R."/>
            <person name="Schleper C."/>
            <person name="Guy L."/>
            <person name="Ettema T.J."/>
        </authorList>
    </citation>
    <scope>NUCLEOTIDE SEQUENCE</scope>
</reference>
<dbReference type="GO" id="GO:0051536">
    <property type="term" value="F:iron-sulfur cluster binding"/>
    <property type="evidence" value="ECO:0007669"/>
    <property type="project" value="InterPro"/>
</dbReference>
<dbReference type="PROSITE" id="PS00641">
    <property type="entry name" value="COMPLEX1_75K_1"/>
    <property type="match status" value="1"/>
</dbReference>
<evidence type="ECO:0008006" key="4">
    <source>
        <dbReference type="Google" id="ProtNLM"/>
    </source>
</evidence>
<dbReference type="InterPro" id="IPR017900">
    <property type="entry name" value="4Fe4S_Fe_S_CS"/>
</dbReference>
<name>A0A0F8Z8P4_9ZZZZ</name>
<dbReference type="SUPFAM" id="SSF54862">
    <property type="entry name" value="4Fe-4S ferredoxins"/>
    <property type="match status" value="2"/>
</dbReference>
<dbReference type="PROSITE" id="PS51085">
    <property type="entry name" value="2FE2S_FER_2"/>
    <property type="match status" value="1"/>
</dbReference>
<feature type="non-terminal residue" evidence="3">
    <location>
        <position position="244"/>
    </location>
</feature>
<evidence type="ECO:0000259" key="2">
    <source>
        <dbReference type="PROSITE" id="PS51379"/>
    </source>
</evidence>
<dbReference type="SUPFAM" id="SSF54292">
    <property type="entry name" value="2Fe-2S ferredoxin-like"/>
    <property type="match status" value="1"/>
</dbReference>
<dbReference type="CDD" id="cd00207">
    <property type="entry name" value="fer2"/>
    <property type="match status" value="1"/>
</dbReference>
<feature type="domain" description="4Fe-4S ferredoxin-type" evidence="2">
    <location>
        <begin position="116"/>
        <end position="149"/>
    </location>
</feature>
<dbReference type="Pfam" id="PF12838">
    <property type="entry name" value="Fer4_7"/>
    <property type="match status" value="1"/>
</dbReference>
<comment type="caution">
    <text evidence="3">The sequence shown here is derived from an EMBL/GenBank/DDBJ whole genome shotgun (WGS) entry which is preliminary data.</text>
</comment>